<dbReference type="EMBL" id="JAAIUW010000003">
    <property type="protein sequence ID" value="KAF7838655.1"/>
    <property type="molecule type" value="Genomic_DNA"/>
</dbReference>
<evidence type="ECO:0000313" key="1">
    <source>
        <dbReference type="EMBL" id="KAF7838655.1"/>
    </source>
</evidence>
<keyword evidence="2" id="KW-1185">Reference proteome</keyword>
<comment type="caution">
    <text evidence="1">The sequence shown here is derived from an EMBL/GenBank/DDBJ whole genome shotgun (WGS) entry which is preliminary data.</text>
</comment>
<reference evidence="1" key="1">
    <citation type="submission" date="2020-09" db="EMBL/GenBank/DDBJ databases">
        <title>Genome-Enabled Discovery of Anthraquinone Biosynthesis in Senna tora.</title>
        <authorList>
            <person name="Kang S.-H."/>
            <person name="Pandey R.P."/>
            <person name="Lee C.-M."/>
            <person name="Sim J.-S."/>
            <person name="Jeong J.-T."/>
            <person name="Choi B.-S."/>
            <person name="Jung M."/>
            <person name="Ginzburg D."/>
            <person name="Zhao K."/>
            <person name="Won S.Y."/>
            <person name="Oh T.-J."/>
            <person name="Yu Y."/>
            <person name="Kim N.-H."/>
            <person name="Lee O.R."/>
            <person name="Lee T.-H."/>
            <person name="Bashyal P."/>
            <person name="Kim T.-S."/>
            <person name="Lee W.-H."/>
            <person name="Kawkins C."/>
            <person name="Kim C.-K."/>
            <person name="Kim J.S."/>
            <person name="Ahn B.O."/>
            <person name="Rhee S.Y."/>
            <person name="Sohng J.K."/>
        </authorList>
    </citation>
    <scope>NUCLEOTIDE SEQUENCE</scope>
    <source>
        <tissue evidence="1">Leaf</tissue>
    </source>
</reference>
<organism evidence="1 2">
    <name type="scientific">Senna tora</name>
    <dbReference type="NCBI Taxonomy" id="362788"/>
    <lineage>
        <taxon>Eukaryota</taxon>
        <taxon>Viridiplantae</taxon>
        <taxon>Streptophyta</taxon>
        <taxon>Embryophyta</taxon>
        <taxon>Tracheophyta</taxon>
        <taxon>Spermatophyta</taxon>
        <taxon>Magnoliopsida</taxon>
        <taxon>eudicotyledons</taxon>
        <taxon>Gunneridae</taxon>
        <taxon>Pentapetalae</taxon>
        <taxon>rosids</taxon>
        <taxon>fabids</taxon>
        <taxon>Fabales</taxon>
        <taxon>Fabaceae</taxon>
        <taxon>Caesalpinioideae</taxon>
        <taxon>Cassia clade</taxon>
        <taxon>Senna</taxon>
    </lineage>
</organism>
<evidence type="ECO:0000313" key="2">
    <source>
        <dbReference type="Proteomes" id="UP000634136"/>
    </source>
</evidence>
<protein>
    <submittedName>
        <fullName evidence="1">Uncharacterized protein</fullName>
    </submittedName>
</protein>
<dbReference type="AlphaFoldDB" id="A0A834X660"/>
<dbReference type="Proteomes" id="UP000634136">
    <property type="component" value="Unassembled WGS sequence"/>
</dbReference>
<gene>
    <name evidence="1" type="ORF">G2W53_007137</name>
</gene>
<name>A0A834X660_9FABA</name>
<accession>A0A834X660</accession>
<proteinExistence type="predicted"/>
<sequence>MAYTEALHVKAAFLKKLIG</sequence>